<dbReference type="EMBL" id="CAFBQB010000004">
    <property type="protein sequence ID" value="CAB5038993.1"/>
    <property type="molecule type" value="Genomic_DNA"/>
</dbReference>
<sequence>MKRALSTLIALALSFMLATLLTVTTDNSVYSESYPAVVCPPTLSGLSSQISVSSRKTEFQRLENRSTKTIPFNVLRYPVAKNPLVISATGVTPVVWQSRAGSWAGGAICSGPMASQWFVGGSSDVTTRGKLIIINSGLSEAIVDVQAYSENGKQPLISINLKAKSYETLRLDSLATGDKALTVHVLPRSGRINAFMIDELGAGLKALGGDFVNPIASAGTTLVIAAIPHQLAKKNQKEAGTHTLRILTPSDVDAHFTLELISADGVFVPVGFNSQTTPAGIVTELSLSPKISSSAFAVRIKSDEPIVAAISSQVTVKGRKDFVWSVPTPALVPMTMAVTGLSPLIAFAADSIAVKVEVVYINGKKSLATIKGSDFAIWRLPNAARSISIIKTSTNTFAGALIASENGYGYLPITPGSLLTRVEIPLSNIRVLNP</sequence>
<evidence type="ECO:0000313" key="1">
    <source>
        <dbReference type="EMBL" id="CAB4649587.1"/>
    </source>
</evidence>
<organism evidence="1">
    <name type="scientific">freshwater metagenome</name>
    <dbReference type="NCBI Taxonomy" id="449393"/>
    <lineage>
        <taxon>unclassified sequences</taxon>
        <taxon>metagenomes</taxon>
        <taxon>ecological metagenomes</taxon>
    </lineage>
</organism>
<reference evidence="1" key="1">
    <citation type="submission" date="2020-05" db="EMBL/GenBank/DDBJ databases">
        <authorList>
            <person name="Chiriac C."/>
            <person name="Salcher M."/>
            <person name="Ghai R."/>
            <person name="Kavagutti S V."/>
        </authorList>
    </citation>
    <scope>NUCLEOTIDE SEQUENCE</scope>
</reference>
<dbReference type="EMBL" id="CAFBQE010000021">
    <property type="protein sequence ID" value="CAB5047116.1"/>
    <property type="molecule type" value="Genomic_DNA"/>
</dbReference>
<dbReference type="EMBL" id="CAEZWP010000001">
    <property type="protein sequence ID" value="CAB4649587.1"/>
    <property type="molecule type" value="Genomic_DNA"/>
</dbReference>
<name>A0A6J6KID0_9ZZZZ</name>
<gene>
    <name evidence="1" type="ORF">UFOPK2265_00045</name>
    <name evidence="2" type="ORF">UFOPK3255_00015</name>
    <name evidence="3" type="ORF">UFOPK4248_00060</name>
    <name evidence="4" type="ORF">UFOPK4284_00475</name>
</gene>
<evidence type="ECO:0000313" key="4">
    <source>
        <dbReference type="EMBL" id="CAB5047116.1"/>
    </source>
</evidence>
<dbReference type="InterPro" id="IPR043777">
    <property type="entry name" value="DUF5719"/>
</dbReference>
<proteinExistence type="predicted"/>
<dbReference type="Pfam" id="PF18986">
    <property type="entry name" value="DUF5719"/>
    <property type="match status" value="1"/>
</dbReference>
<evidence type="ECO:0000313" key="2">
    <source>
        <dbReference type="EMBL" id="CAB4839265.1"/>
    </source>
</evidence>
<dbReference type="EMBL" id="CAFAZY010000001">
    <property type="protein sequence ID" value="CAB4839265.1"/>
    <property type="molecule type" value="Genomic_DNA"/>
</dbReference>
<dbReference type="AlphaFoldDB" id="A0A6J6KID0"/>
<protein>
    <submittedName>
        <fullName evidence="1">Unannotated protein</fullName>
    </submittedName>
</protein>
<evidence type="ECO:0000313" key="3">
    <source>
        <dbReference type="EMBL" id="CAB5038993.1"/>
    </source>
</evidence>
<accession>A0A6J6KID0</accession>